<keyword evidence="3 7" id="KW-0812">Transmembrane</keyword>
<feature type="transmembrane region" description="Helical" evidence="7">
    <location>
        <begin position="260"/>
        <end position="279"/>
    </location>
</feature>
<name>A0A9D2KKW1_9BACT</name>
<feature type="transmembrane region" description="Helical" evidence="7">
    <location>
        <begin position="46"/>
        <end position="64"/>
    </location>
</feature>
<dbReference type="Proteomes" id="UP000824225">
    <property type="component" value="Unassembled WGS sequence"/>
</dbReference>
<sequence length="534" mass="57184">MSAQDYDVDKGVPQESSLLTSSAPRTDATPQAAAPEFPAVYKESRWPLIAVLIGPAIYLAFLLVPFADSTVTQRGGLAIILVSAWYWGTGCIPSGYVMAVPVFGTAFLPGMKFGEILQTLIHPSLPMLLGPALIVCMWSRWGFTRRMALFVLGKVGTSVRVQAVTWLLLATCVSFVAANVVIAIALTPIVLEMLKAVGYDSPSKLLKSKSAMLIIIAVGIGASLGGFLTPMAGGQAAITWTQLCTTLGYTVPMAPFAARLALPVFLSIIPVALLFGMFFPSDVKRFEGSEDYFLDELKRMGPLSRAELWGVVIFLFAIILPFTQPLWQPIVPQGIDINPNIIFATITCLLALIPAPDKGAAVKPSEYQKGERLLGMNSIKILPLQAFLIWPTAMSISILVNKTGASDLMVPLLGQYWNLPPYVGTGLFALFCVALGNVASDTGAAGMLAPVVASATMAAGENPIPWLLMMGYTVNFSFMVPTATGTMALPIALGGKASWRLPVYGFFVAVACGVVSWLFWGTVQALDLQFWLTV</sequence>
<feature type="transmembrane region" description="Helical" evidence="7">
    <location>
        <begin position="163"/>
        <end position="191"/>
    </location>
</feature>
<gene>
    <name evidence="9" type="ORF">H9962_05335</name>
</gene>
<reference evidence="9" key="1">
    <citation type="journal article" date="2021" name="PeerJ">
        <title>Extensive microbial diversity within the chicken gut microbiome revealed by metagenomics and culture.</title>
        <authorList>
            <person name="Gilroy R."/>
            <person name="Ravi A."/>
            <person name="Getino M."/>
            <person name="Pursley I."/>
            <person name="Horton D.L."/>
            <person name="Alikhan N.F."/>
            <person name="Baker D."/>
            <person name="Gharbi K."/>
            <person name="Hall N."/>
            <person name="Watson M."/>
            <person name="Adriaenssens E.M."/>
            <person name="Foster-Nyarko E."/>
            <person name="Jarju S."/>
            <person name="Secka A."/>
            <person name="Antonio M."/>
            <person name="Oren A."/>
            <person name="Chaudhuri R.R."/>
            <person name="La Ragione R."/>
            <person name="Hildebrand F."/>
            <person name="Pallen M.J."/>
        </authorList>
    </citation>
    <scope>NUCLEOTIDE SEQUENCE</scope>
    <source>
        <strain evidence="9">CHK186-16707</strain>
    </source>
</reference>
<feature type="transmembrane region" description="Helical" evidence="7">
    <location>
        <begin position="466"/>
        <end position="489"/>
    </location>
</feature>
<evidence type="ECO:0000256" key="3">
    <source>
        <dbReference type="ARBA" id="ARBA00022692"/>
    </source>
</evidence>
<keyword evidence="5 7" id="KW-0472">Membrane</keyword>
<evidence type="ECO:0000256" key="2">
    <source>
        <dbReference type="ARBA" id="ARBA00022448"/>
    </source>
</evidence>
<feature type="transmembrane region" description="Helical" evidence="7">
    <location>
        <begin position="308"/>
        <end position="327"/>
    </location>
</feature>
<dbReference type="EMBL" id="DXAN01000017">
    <property type="protein sequence ID" value="HJA08595.1"/>
    <property type="molecule type" value="Genomic_DNA"/>
</dbReference>
<feature type="transmembrane region" description="Helical" evidence="7">
    <location>
        <begin position="419"/>
        <end position="436"/>
    </location>
</feature>
<feature type="domain" description="Citrate transporter-like" evidence="8">
    <location>
        <begin position="92"/>
        <end position="471"/>
    </location>
</feature>
<keyword evidence="4 7" id="KW-1133">Transmembrane helix</keyword>
<dbReference type="GO" id="GO:0022857">
    <property type="term" value="F:transmembrane transporter activity"/>
    <property type="evidence" value="ECO:0007669"/>
    <property type="project" value="TreeGrafter"/>
</dbReference>
<feature type="transmembrane region" description="Helical" evidence="7">
    <location>
        <begin position="212"/>
        <end position="240"/>
    </location>
</feature>
<evidence type="ECO:0000313" key="10">
    <source>
        <dbReference type="Proteomes" id="UP000824225"/>
    </source>
</evidence>
<feature type="compositionally biased region" description="Polar residues" evidence="6">
    <location>
        <begin position="14"/>
        <end position="24"/>
    </location>
</feature>
<dbReference type="AlphaFoldDB" id="A0A9D2KKW1"/>
<feature type="region of interest" description="Disordered" evidence="6">
    <location>
        <begin position="1"/>
        <end position="31"/>
    </location>
</feature>
<evidence type="ECO:0000259" key="8">
    <source>
        <dbReference type="Pfam" id="PF03600"/>
    </source>
</evidence>
<comment type="subcellular location">
    <subcellularLocation>
        <location evidence="1">Membrane</location>
        <topology evidence="1">Multi-pass membrane protein</topology>
    </subcellularLocation>
</comment>
<proteinExistence type="predicted"/>
<protein>
    <submittedName>
        <fullName evidence="9">Anion permease</fullName>
    </submittedName>
</protein>
<feature type="transmembrane region" description="Helical" evidence="7">
    <location>
        <begin position="339"/>
        <end position="356"/>
    </location>
</feature>
<feature type="transmembrane region" description="Helical" evidence="7">
    <location>
        <begin position="84"/>
        <end position="108"/>
    </location>
</feature>
<evidence type="ECO:0000256" key="7">
    <source>
        <dbReference type="SAM" id="Phobius"/>
    </source>
</evidence>
<dbReference type="PANTHER" id="PTHR10283">
    <property type="entry name" value="SOLUTE CARRIER FAMILY 13 MEMBER"/>
    <property type="match status" value="1"/>
</dbReference>
<dbReference type="Pfam" id="PF03600">
    <property type="entry name" value="CitMHS"/>
    <property type="match status" value="1"/>
</dbReference>
<feature type="transmembrane region" description="Helical" evidence="7">
    <location>
        <begin position="120"/>
        <end position="143"/>
    </location>
</feature>
<accession>A0A9D2KKW1</accession>
<evidence type="ECO:0000256" key="6">
    <source>
        <dbReference type="SAM" id="MobiDB-lite"/>
    </source>
</evidence>
<organism evidence="9 10">
    <name type="scientific">Candidatus Mailhella merdigallinarum</name>
    <dbReference type="NCBI Taxonomy" id="2838658"/>
    <lineage>
        <taxon>Bacteria</taxon>
        <taxon>Pseudomonadati</taxon>
        <taxon>Thermodesulfobacteriota</taxon>
        <taxon>Desulfovibrionia</taxon>
        <taxon>Desulfovibrionales</taxon>
        <taxon>Desulfovibrionaceae</taxon>
        <taxon>Mailhella</taxon>
    </lineage>
</organism>
<evidence type="ECO:0000256" key="5">
    <source>
        <dbReference type="ARBA" id="ARBA00023136"/>
    </source>
</evidence>
<feature type="transmembrane region" description="Helical" evidence="7">
    <location>
        <begin position="501"/>
        <end position="520"/>
    </location>
</feature>
<evidence type="ECO:0000256" key="4">
    <source>
        <dbReference type="ARBA" id="ARBA00022989"/>
    </source>
</evidence>
<dbReference type="GO" id="GO:0005886">
    <property type="term" value="C:plasma membrane"/>
    <property type="evidence" value="ECO:0007669"/>
    <property type="project" value="TreeGrafter"/>
</dbReference>
<feature type="transmembrane region" description="Helical" evidence="7">
    <location>
        <begin position="377"/>
        <end position="399"/>
    </location>
</feature>
<dbReference type="PANTHER" id="PTHR10283:SF82">
    <property type="entry name" value="SOLUTE CARRIER FAMILY 13 MEMBER 2"/>
    <property type="match status" value="1"/>
</dbReference>
<dbReference type="InterPro" id="IPR004680">
    <property type="entry name" value="Cit_transptr-like_dom"/>
</dbReference>
<reference evidence="9" key="2">
    <citation type="submission" date="2021-04" db="EMBL/GenBank/DDBJ databases">
        <authorList>
            <person name="Gilroy R."/>
        </authorList>
    </citation>
    <scope>NUCLEOTIDE SEQUENCE</scope>
    <source>
        <strain evidence="9">CHK186-16707</strain>
    </source>
</reference>
<keyword evidence="2" id="KW-0813">Transport</keyword>
<evidence type="ECO:0000256" key="1">
    <source>
        <dbReference type="ARBA" id="ARBA00004141"/>
    </source>
</evidence>
<comment type="caution">
    <text evidence="9">The sequence shown here is derived from an EMBL/GenBank/DDBJ whole genome shotgun (WGS) entry which is preliminary data.</text>
</comment>
<evidence type="ECO:0000313" key="9">
    <source>
        <dbReference type="EMBL" id="HJA08595.1"/>
    </source>
</evidence>